<evidence type="ECO:0000256" key="5">
    <source>
        <dbReference type="SAM" id="MobiDB-lite"/>
    </source>
</evidence>
<feature type="compositionally biased region" description="Basic and acidic residues" evidence="5">
    <location>
        <begin position="37"/>
        <end position="46"/>
    </location>
</feature>
<gene>
    <name evidence="8" type="ORF">BCR44DRAFT_1442925</name>
</gene>
<evidence type="ECO:0000256" key="4">
    <source>
        <dbReference type="PROSITE-ProRule" id="PRU00723"/>
    </source>
</evidence>
<evidence type="ECO:0000259" key="7">
    <source>
        <dbReference type="PROSITE" id="PS50157"/>
    </source>
</evidence>
<feature type="region of interest" description="Disordered" evidence="5">
    <location>
        <begin position="1"/>
        <end position="226"/>
    </location>
</feature>
<keyword evidence="1 4" id="KW-0479">Metal-binding</keyword>
<dbReference type="SUPFAM" id="SSF90229">
    <property type="entry name" value="CCCH zinc finger"/>
    <property type="match status" value="1"/>
</dbReference>
<dbReference type="InterPro" id="IPR036855">
    <property type="entry name" value="Znf_CCCH_sf"/>
</dbReference>
<dbReference type="GO" id="GO:0003723">
    <property type="term" value="F:RNA binding"/>
    <property type="evidence" value="ECO:0007669"/>
    <property type="project" value="InterPro"/>
</dbReference>
<dbReference type="EMBL" id="MCFL01000065">
    <property type="protein sequence ID" value="ORZ31183.1"/>
    <property type="molecule type" value="Genomic_DNA"/>
</dbReference>
<organism evidence="8 9">
    <name type="scientific">Catenaria anguillulae PL171</name>
    <dbReference type="NCBI Taxonomy" id="765915"/>
    <lineage>
        <taxon>Eukaryota</taxon>
        <taxon>Fungi</taxon>
        <taxon>Fungi incertae sedis</taxon>
        <taxon>Blastocladiomycota</taxon>
        <taxon>Blastocladiomycetes</taxon>
        <taxon>Blastocladiales</taxon>
        <taxon>Catenariaceae</taxon>
        <taxon>Catenaria</taxon>
    </lineage>
</organism>
<keyword evidence="9" id="KW-1185">Reference proteome</keyword>
<comment type="caution">
    <text evidence="8">The sequence shown here is derived from an EMBL/GenBank/DDBJ whole genome shotgun (WGS) entry which is preliminary data.</text>
</comment>
<dbReference type="PANTHER" id="PTHR13309">
    <property type="entry name" value="NUCLEAR FRAGILE X MENTAL RETARDATION PROTEIN INTERACTING PROTEIN 1"/>
    <property type="match status" value="1"/>
</dbReference>
<dbReference type="InterPro" id="IPR013087">
    <property type="entry name" value="Znf_C2H2_type"/>
</dbReference>
<evidence type="ECO:0000259" key="6">
    <source>
        <dbReference type="PROSITE" id="PS50103"/>
    </source>
</evidence>
<feature type="zinc finger region" description="C3H1-type" evidence="4">
    <location>
        <begin position="367"/>
        <end position="395"/>
    </location>
</feature>
<evidence type="ECO:0000313" key="8">
    <source>
        <dbReference type="EMBL" id="ORZ31183.1"/>
    </source>
</evidence>
<feature type="compositionally biased region" description="Polar residues" evidence="5">
    <location>
        <begin position="80"/>
        <end position="89"/>
    </location>
</feature>
<dbReference type="InterPro" id="IPR019496">
    <property type="entry name" value="NUFIP1_cons_dom"/>
</dbReference>
<dbReference type="SMART" id="SM00355">
    <property type="entry name" value="ZnF_C2H2"/>
    <property type="match status" value="2"/>
</dbReference>
<evidence type="ECO:0000256" key="1">
    <source>
        <dbReference type="ARBA" id="ARBA00022723"/>
    </source>
</evidence>
<dbReference type="PROSITE" id="PS50103">
    <property type="entry name" value="ZF_C3H1"/>
    <property type="match status" value="1"/>
</dbReference>
<protein>
    <recommendedName>
        <fullName evidence="10">C3H1-type domain-containing protein</fullName>
    </recommendedName>
</protein>
<dbReference type="STRING" id="765915.A0A1Y2HBX0"/>
<reference evidence="8 9" key="1">
    <citation type="submission" date="2016-07" db="EMBL/GenBank/DDBJ databases">
        <title>Pervasive Adenine N6-methylation of Active Genes in Fungi.</title>
        <authorList>
            <consortium name="DOE Joint Genome Institute"/>
            <person name="Mondo S.J."/>
            <person name="Dannebaum R.O."/>
            <person name="Kuo R.C."/>
            <person name="Labutti K."/>
            <person name="Haridas S."/>
            <person name="Kuo A."/>
            <person name="Salamov A."/>
            <person name="Ahrendt S.R."/>
            <person name="Lipzen A."/>
            <person name="Sullivan W."/>
            <person name="Andreopoulos W.B."/>
            <person name="Clum A."/>
            <person name="Lindquist E."/>
            <person name="Daum C."/>
            <person name="Ramamoorthy G.K."/>
            <person name="Gryganskyi A."/>
            <person name="Culley D."/>
            <person name="Magnuson J.K."/>
            <person name="James T.Y."/>
            <person name="O'Malley M.A."/>
            <person name="Stajich J.E."/>
            <person name="Spatafora J.W."/>
            <person name="Visel A."/>
            <person name="Grigoriev I.V."/>
        </authorList>
    </citation>
    <scope>NUCLEOTIDE SEQUENCE [LARGE SCALE GENOMIC DNA]</scope>
    <source>
        <strain evidence="8 9">PL171</strain>
    </source>
</reference>
<feature type="compositionally biased region" description="Acidic residues" evidence="5">
    <location>
        <begin position="545"/>
        <end position="559"/>
    </location>
</feature>
<dbReference type="PROSITE" id="PS50157">
    <property type="entry name" value="ZINC_FINGER_C2H2_2"/>
    <property type="match status" value="1"/>
</dbReference>
<evidence type="ECO:0000256" key="2">
    <source>
        <dbReference type="ARBA" id="ARBA00022771"/>
    </source>
</evidence>
<evidence type="ECO:0000256" key="3">
    <source>
        <dbReference type="ARBA" id="ARBA00022833"/>
    </source>
</evidence>
<dbReference type="GO" id="GO:0005634">
    <property type="term" value="C:nucleus"/>
    <property type="evidence" value="ECO:0007669"/>
    <property type="project" value="TreeGrafter"/>
</dbReference>
<dbReference type="AlphaFoldDB" id="A0A1Y2HBX0"/>
<proteinExistence type="predicted"/>
<dbReference type="PROSITE" id="PS00028">
    <property type="entry name" value="ZINC_FINGER_C2H2_1"/>
    <property type="match status" value="1"/>
</dbReference>
<feature type="compositionally biased region" description="Low complexity" evidence="5">
    <location>
        <begin position="579"/>
        <end position="588"/>
    </location>
</feature>
<sequence length="596" mass="64278">MAYPARDTLSQRQKRELAARQQEAQFRMASSGAAAAGEERDREYRHGGGPQRHHQHETGGGGGNRDRDRHQPASPVAPWKQNQHQQPARNFSPPPVGRAASPVRQAPPANTSAPASGSGWASLMTFNSAPPAPPAQAASQPPHNRAASLPATNKFGLPPAPSQRHQQQKQQQQQQHHQQQPAQKPSSALFAMFGGGGGADNRTSTMPNHMPAGTGQSPYPNQATHDDQRAVRGYKDLYGPNAGVGGGRAKPTFQCEPCDKTFPSASQLRSHLDTHVNCSQPQCTYQASQRAVKFHEMEAHGMHQEDGDQGEILLPAHIKLDTPEQIAQWIADRKKRYPTDANIAAKAADQQARLARGELPLASTSSALAAPLCRFIRNNQTCPHGANCKFRHALAPGELEADNAPGMYAVVESARLFAFMVNNRFFEFGVVWKSGLEDGPGARTWGAKPGEVHAEAEAEAAAEGEVKGEKVVGMATPGAGANVPDLETLRKQLLEAEHEDAMFYSDEEDHGMDVDDGQDNEGMADASSLDLIASLGGIRRRQSDGADDDVYADEGDDEYDRTPMVLVDNDDEQGDADQAEQSSSSDQEVSSEEEEA</sequence>
<dbReference type="Proteomes" id="UP000193411">
    <property type="component" value="Unassembled WGS sequence"/>
</dbReference>
<evidence type="ECO:0008006" key="10">
    <source>
        <dbReference type="Google" id="ProtNLM"/>
    </source>
</evidence>
<dbReference type="Pfam" id="PF10453">
    <property type="entry name" value="NUFIP1"/>
    <property type="match status" value="1"/>
</dbReference>
<dbReference type="PANTHER" id="PTHR13309:SF0">
    <property type="entry name" value="FMR1-INTERACTING PROTEIN NUFIP1"/>
    <property type="match status" value="1"/>
</dbReference>
<dbReference type="OrthoDB" id="273070at2759"/>
<feature type="compositionally biased region" description="Polar residues" evidence="5">
    <location>
        <begin position="214"/>
        <end position="223"/>
    </location>
</feature>
<evidence type="ECO:0000313" key="9">
    <source>
        <dbReference type="Proteomes" id="UP000193411"/>
    </source>
</evidence>
<keyword evidence="2 4" id="KW-0863">Zinc-finger</keyword>
<dbReference type="GO" id="GO:0008270">
    <property type="term" value="F:zinc ion binding"/>
    <property type="evidence" value="ECO:0007669"/>
    <property type="project" value="UniProtKB-KW"/>
</dbReference>
<feature type="domain" description="C2H2-type" evidence="7">
    <location>
        <begin position="253"/>
        <end position="280"/>
    </location>
</feature>
<dbReference type="Gene3D" id="3.30.160.60">
    <property type="entry name" value="Classic Zinc Finger"/>
    <property type="match status" value="1"/>
</dbReference>
<dbReference type="Pfam" id="PF12874">
    <property type="entry name" value="zf-met"/>
    <property type="match status" value="1"/>
</dbReference>
<dbReference type="InterPro" id="IPR000571">
    <property type="entry name" value="Znf_CCCH"/>
</dbReference>
<keyword evidence="3 4" id="KW-0862">Zinc</keyword>
<accession>A0A1Y2HBX0</accession>
<dbReference type="InterPro" id="IPR036236">
    <property type="entry name" value="Znf_C2H2_sf"/>
</dbReference>
<name>A0A1Y2HBX0_9FUNG</name>
<dbReference type="SUPFAM" id="SSF57667">
    <property type="entry name" value="beta-beta-alpha zinc fingers"/>
    <property type="match status" value="1"/>
</dbReference>
<feature type="domain" description="C3H1-type" evidence="6">
    <location>
        <begin position="367"/>
        <end position="395"/>
    </location>
</feature>
<dbReference type="GO" id="GO:0000492">
    <property type="term" value="P:box C/D snoRNP assembly"/>
    <property type="evidence" value="ECO:0007669"/>
    <property type="project" value="TreeGrafter"/>
</dbReference>
<feature type="compositionally biased region" description="Low complexity" evidence="5">
    <location>
        <begin position="162"/>
        <end position="188"/>
    </location>
</feature>
<feature type="region of interest" description="Disordered" evidence="5">
    <location>
        <begin position="540"/>
        <end position="596"/>
    </location>
</feature>
<dbReference type="InterPro" id="IPR039136">
    <property type="entry name" value="NUFIP1-like"/>
</dbReference>
<feature type="compositionally biased region" description="Acidic residues" evidence="5">
    <location>
        <begin position="568"/>
        <end position="578"/>
    </location>
</feature>